<evidence type="ECO:0000259" key="13">
    <source>
        <dbReference type="PROSITE" id="PS50157"/>
    </source>
</evidence>
<dbReference type="PROSITE" id="PS50157">
    <property type="entry name" value="ZINC_FINGER_C2H2_2"/>
    <property type="match status" value="8"/>
</dbReference>
<feature type="domain" description="C2H2-type" evidence="13">
    <location>
        <begin position="324"/>
        <end position="352"/>
    </location>
</feature>
<dbReference type="PROSITE" id="PS00028">
    <property type="entry name" value="ZINC_FINGER_C2H2_1"/>
    <property type="match status" value="8"/>
</dbReference>
<dbReference type="AlphaFoldDB" id="A0AAV6UDF0"/>
<feature type="domain" description="C2H2-type" evidence="13">
    <location>
        <begin position="232"/>
        <end position="260"/>
    </location>
</feature>
<evidence type="ECO:0000256" key="2">
    <source>
        <dbReference type="ARBA" id="ARBA00022723"/>
    </source>
</evidence>
<keyword evidence="11" id="KW-0175">Coiled coil</keyword>
<dbReference type="InterPro" id="IPR041697">
    <property type="entry name" value="Znf-C2H2_11"/>
</dbReference>
<keyword evidence="2" id="KW-0479">Metal-binding</keyword>
<keyword evidence="8" id="KW-0804">Transcription</keyword>
<dbReference type="PANTHER" id="PTHR24379:SF121">
    <property type="entry name" value="C2H2-TYPE DOMAIN-CONTAINING PROTEIN"/>
    <property type="match status" value="1"/>
</dbReference>
<dbReference type="EMBL" id="JAFNEN010000464">
    <property type="protein sequence ID" value="KAG8182392.1"/>
    <property type="molecule type" value="Genomic_DNA"/>
</dbReference>
<feature type="domain" description="C2H2-type" evidence="13">
    <location>
        <begin position="171"/>
        <end position="198"/>
    </location>
</feature>
<dbReference type="InterPro" id="IPR036236">
    <property type="entry name" value="Znf_C2H2_sf"/>
</dbReference>
<evidence type="ECO:0000256" key="1">
    <source>
        <dbReference type="ARBA" id="ARBA00004123"/>
    </source>
</evidence>
<organism evidence="14 15">
    <name type="scientific">Oedothorax gibbosus</name>
    <dbReference type="NCBI Taxonomy" id="931172"/>
    <lineage>
        <taxon>Eukaryota</taxon>
        <taxon>Metazoa</taxon>
        <taxon>Ecdysozoa</taxon>
        <taxon>Arthropoda</taxon>
        <taxon>Chelicerata</taxon>
        <taxon>Arachnida</taxon>
        <taxon>Araneae</taxon>
        <taxon>Araneomorphae</taxon>
        <taxon>Entelegynae</taxon>
        <taxon>Araneoidea</taxon>
        <taxon>Linyphiidae</taxon>
        <taxon>Erigoninae</taxon>
        <taxon>Oedothorax</taxon>
    </lineage>
</organism>
<sequence length="445" mass="51011">MSFPDMKSFPILENKIKVLPHSCFICSKAFVRKNTLLKHYKEHTKELGENLEHLEEQRAKYLAKKFPNGVPKTASSVENEKVYPTEFFNLDNNYNNTVQQDFASQTEESAQNDQSVIQNLDSNDIIITPIDSSVVMVQDLDPHSIVVEHLEPQPVSSDSFPLPLRGNVERHGCTICGNCFSSAASLSRHLTIHDDTEAASVCKFICTLCSAGFVRKISLKNHYKTHKGEEPFACKLCSEKFFTKEDLATHKFEFHKIKNKKRHDCGYMCEICGADFFKKSALKMHYLSHPEERPFVCDVCNESFSDEGSFEDHKMVHVAGLSFLKCKVCKEKFNSKADLQNHKMLVHDNGKVSLKSDAKNSRKPKSKRVDESPSKQMIYVCNDCDEAFKTKQELETHKKSHSRKRFTCDICEESLTKNEYDNHMLMHNEGKMHTCRICSEIQVQK</sequence>
<dbReference type="Pfam" id="PF16622">
    <property type="entry name" value="zf-C2H2_11"/>
    <property type="match status" value="1"/>
</dbReference>
<dbReference type="GO" id="GO:0008270">
    <property type="term" value="F:zinc ion binding"/>
    <property type="evidence" value="ECO:0007669"/>
    <property type="project" value="UniProtKB-KW"/>
</dbReference>
<feature type="domain" description="C2H2-type" evidence="13">
    <location>
        <begin position="204"/>
        <end position="231"/>
    </location>
</feature>
<dbReference type="FunFam" id="3.30.160.60:FF:000446">
    <property type="entry name" value="Zinc finger protein"/>
    <property type="match status" value="1"/>
</dbReference>
<dbReference type="InterPro" id="IPR013087">
    <property type="entry name" value="Znf_C2H2_type"/>
</dbReference>
<keyword evidence="3" id="KW-0677">Repeat</keyword>
<keyword evidence="15" id="KW-1185">Reference proteome</keyword>
<dbReference type="Pfam" id="PF13912">
    <property type="entry name" value="zf-C2H2_6"/>
    <property type="match status" value="1"/>
</dbReference>
<feature type="region of interest" description="Disordered" evidence="12">
    <location>
        <begin position="350"/>
        <end position="372"/>
    </location>
</feature>
<dbReference type="Gene3D" id="3.30.160.60">
    <property type="entry name" value="Classic Zinc Finger"/>
    <property type="match status" value="6"/>
</dbReference>
<dbReference type="SMART" id="SM00355">
    <property type="entry name" value="ZnF_C2H2"/>
    <property type="match status" value="9"/>
</dbReference>
<evidence type="ECO:0000256" key="5">
    <source>
        <dbReference type="ARBA" id="ARBA00022833"/>
    </source>
</evidence>
<feature type="domain" description="C2H2-type" evidence="13">
    <location>
        <begin position="21"/>
        <end position="48"/>
    </location>
</feature>
<evidence type="ECO:0000256" key="11">
    <source>
        <dbReference type="SAM" id="Coils"/>
    </source>
</evidence>
<accession>A0AAV6UDF0</accession>
<dbReference type="PANTHER" id="PTHR24379">
    <property type="entry name" value="KRAB AND ZINC FINGER DOMAIN-CONTAINING"/>
    <property type="match status" value="1"/>
</dbReference>
<evidence type="ECO:0000256" key="6">
    <source>
        <dbReference type="ARBA" id="ARBA00023015"/>
    </source>
</evidence>
<dbReference type="GO" id="GO:0005634">
    <property type="term" value="C:nucleus"/>
    <property type="evidence" value="ECO:0007669"/>
    <property type="project" value="UniProtKB-SubCell"/>
</dbReference>
<evidence type="ECO:0000313" key="14">
    <source>
        <dbReference type="EMBL" id="KAG8182392.1"/>
    </source>
</evidence>
<comment type="caution">
    <text evidence="14">The sequence shown here is derived from an EMBL/GenBank/DDBJ whole genome shotgun (WGS) entry which is preliminary data.</text>
</comment>
<keyword evidence="5" id="KW-0862">Zinc</keyword>
<dbReference type="Pfam" id="PF00096">
    <property type="entry name" value="zf-C2H2"/>
    <property type="match status" value="5"/>
</dbReference>
<feature type="compositionally biased region" description="Basic and acidic residues" evidence="12">
    <location>
        <begin position="350"/>
        <end position="360"/>
    </location>
</feature>
<feature type="coiled-coil region" evidence="11">
    <location>
        <begin position="37"/>
        <end position="64"/>
    </location>
</feature>
<proteinExistence type="predicted"/>
<dbReference type="GO" id="GO:0003677">
    <property type="term" value="F:DNA binding"/>
    <property type="evidence" value="ECO:0007669"/>
    <property type="project" value="UniProtKB-KW"/>
</dbReference>
<comment type="subcellular location">
    <subcellularLocation>
        <location evidence="1">Nucleus</location>
    </subcellularLocation>
</comment>
<reference evidence="14 15" key="1">
    <citation type="journal article" date="2022" name="Nat. Ecol. Evol.">
        <title>A masculinizing supergene underlies an exaggerated male reproductive morph in a spider.</title>
        <authorList>
            <person name="Hendrickx F."/>
            <person name="De Corte Z."/>
            <person name="Sonet G."/>
            <person name="Van Belleghem S.M."/>
            <person name="Kostlbacher S."/>
            <person name="Vangestel C."/>
        </authorList>
    </citation>
    <scope>NUCLEOTIDE SEQUENCE [LARGE SCALE GENOMIC DNA]</scope>
    <source>
        <strain evidence="14">W744_W776</strain>
    </source>
</reference>
<evidence type="ECO:0000256" key="4">
    <source>
        <dbReference type="ARBA" id="ARBA00022771"/>
    </source>
</evidence>
<feature type="domain" description="C2H2-type" evidence="13">
    <location>
        <begin position="295"/>
        <end position="317"/>
    </location>
</feature>
<keyword evidence="6" id="KW-0805">Transcription regulation</keyword>
<feature type="domain" description="C2H2-type" evidence="13">
    <location>
        <begin position="267"/>
        <end position="294"/>
    </location>
</feature>
<protein>
    <recommendedName>
        <fullName evidence="13">C2H2-type domain-containing protein</fullName>
    </recommendedName>
</protein>
<evidence type="ECO:0000256" key="8">
    <source>
        <dbReference type="ARBA" id="ARBA00023163"/>
    </source>
</evidence>
<keyword evidence="9" id="KW-0539">Nucleus</keyword>
<feature type="domain" description="C2H2-type" evidence="13">
    <location>
        <begin position="379"/>
        <end position="406"/>
    </location>
</feature>
<evidence type="ECO:0000256" key="12">
    <source>
        <dbReference type="SAM" id="MobiDB-lite"/>
    </source>
</evidence>
<evidence type="ECO:0000256" key="10">
    <source>
        <dbReference type="PROSITE-ProRule" id="PRU00042"/>
    </source>
</evidence>
<evidence type="ECO:0000256" key="7">
    <source>
        <dbReference type="ARBA" id="ARBA00023125"/>
    </source>
</evidence>
<evidence type="ECO:0000313" key="15">
    <source>
        <dbReference type="Proteomes" id="UP000827092"/>
    </source>
</evidence>
<gene>
    <name evidence="14" type="ORF">JTE90_010754</name>
</gene>
<name>A0AAV6UDF0_9ARAC</name>
<evidence type="ECO:0000256" key="9">
    <source>
        <dbReference type="ARBA" id="ARBA00023242"/>
    </source>
</evidence>
<keyword evidence="7" id="KW-0238">DNA-binding</keyword>
<dbReference type="SUPFAM" id="SSF57667">
    <property type="entry name" value="beta-beta-alpha zinc fingers"/>
    <property type="match status" value="4"/>
</dbReference>
<dbReference type="Proteomes" id="UP000827092">
    <property type="component" value="Unassembled WGS sequence"/>
</dbReference>
<keyword evidence="4 10" id="KW-0863">Zinc-finger</keyword>
<evidence type="ECO:0000256" key="3">
    <source>
        <dbReference type="ARBA" id="ARBA00022737"/>
    </source>
</evidence>